<dbReference type="Proteomes" id="UP000633943">
    <property type="component" value="Unassembled WGS sequence"/>
</dbReference>
<sequence length="493" mass="53538">MNAAETLLSAGADTAIAIECDDEKVSYAVLRDRVSRAAGAWKALGLQPGNRVIVFAPDSVDWVVAYLGAIWAGGVAIGVNPRLSMNEFALILNECEPRFVWCENEQADMLVAQTRTSAEIVANGPGTCNWTAHLAAAEPIAPVERDPEDPALWIGTSGTTGVPKGVVHAQRTVVDAHSFACGLLGLTAADRVYASSKLFFAYALGNSLFAGLRVGATVILDREWPTAERVEYMVEKYRPTLLFSVPTLYRKMLQTGVAARIAKYGIRHYVSAGEALPPVVRQEWREATGHTLISGYGTSETLCLMLFSDDDSGLMRPTPLTEVRYAGDADPDVPQRVWIRHSAVAVGYWKRPEAQADGFQDGWFSPGDMFMRHADGRLEYTGRNDDMLKIAGQWVSTLWVEQSLASACGETLHQIASVGVSSADGLTALAVLAVAAPECGGEARRRMDEGIATLPGHRRPRWVHWFDELPLTATGKLQRGRLRALHESMVGAS</sequence>
<evidence type="ECO:0000313" key="3">
    <source>
        <dbReference type="EMBL" id="NMG16849.1"/>
    </source>
</evidence>
<name>A0ABX1NXU1_9RHOO</name>
<dbReference type="SUPFAM" id="SSF56801">
    <property type="entry name" value="Acetyl-CoA synthetase-like"/>
    <property type="match status" value="1"/>
</dbReference>
<gene>
    <name evidence="3" type="ORF">GPA24_15150</name>
</gene>
<proteinExistence type="predicted"/>
<dbReference type="InterPro" id="IPR045851">
    <property type="entry name" value="AMP-bd_C_sf"/>
</dbReference>
<dbReference type="InterPro" id="IPR000873">
    <property type="entry name" value="AMP-dep_synth/lig_dom"/>
</dbReference>
<accession>A0ABX1NXU1</accession>
<dbReference type="InterPro" id="IPR042099">
    <property type="entry name" value="ANL_N_sf"/>
</dbReference>
<dbReference type="EMBL" id="WTVP01000049">
    <property type="protein sequence ID" value="NMG16849.1"/>
    <property type="molecule type" value="Genomic_DNA"/>
</dbReference>
<evidence type="ECO:0000313" key="4">
    <source>
        <dbReference type="Proteomes" id="UP000633943"/>
    </source>
</evidence>
<comment type="caution">
    <text evidence="3">The sequence shown here is derived from an EMBL/GenBank/DDBJ whole genome shotgun (WGS) entry which is preliminary data.</text>
</comment>
<evidence type="ECO:0000256" key="1">
    <source>
        <dbReference type="ARBA" id="ARBA00022598"/>
    </source>
</evidence>
<feature type="domain" description="AMP-dependent synthetase/ligase" evidence="2">
    <location>
        <begin position="15"/>
        <end position="349"/>
    </location>
</feature>
<dbReference type="RefSeq" id="WP_169203406.1">
    <property type="nucleotide sequence ID" value="NZ_CP059467.1"/>
</dbReference>
<organism evidence="3 4">
    <name type="scientific">Aromatoleum bremense</name>
    <dbReference type="NCBI Taxonomy" id="76115"/>
    <lineage>
        <taxon>Bacteria</taxon>
        <taxon>Pseudomonadati</taxon>
        <taxon>Pseudomonadota</taxon>
        <taxon>Betaproteobacteria</taxon>
        <taxon>Rhodocyclales</taxon>
        <taxon>Rhodocyclaceae</taxon>
        <taxon>Aromatoleum</taxon>
    </lineage>
</organism>
<keyword evidence="4" id="KW-1185">Reference proteome</keyword>
<evidence type="ECO:0000259" key="2">
    <source>
        <dbReference type="Pfam" id="PF00501"/>
    </source>
</evidence>
<keyword evidence="1" id="KW-0436">Ligase</keyword>
<dbReference type="Gene3D" id="3.30.300.30">
    <property type="match status" value="1"/>
</dbReference>
<dbReference type="Pfam" id="PF00501">
    <property type="entry name" value="AMP-binding"/>
    <property type="match status" value="1"/>
</dbReference>
<dbReference type="PANTHER" id="PTHR43352">
    <property type="entry name" value="ACETYL-COA SYNTHETASE"/>
    <property type="match status" value="1"/>
</dbReference>
<protein>
    <submittedName>
        <fullName evidence="3">AMP-binding protein</fullName>
    </submittedName>
</protein>
<dbReference type="Gene3D" id="3.40.50.12780">
    <property type="entry name" value="N-terminal domain of ligase-like"/>
    <property type="match status" value="1"/>
</dbReference>
<dbReference type="PANTHER" id="PTHR43352:SF1">
    <property type="entry name" value="ANTHRANILATE--COA LIGASE"/>
    <property type="match status" value="1"/>
</dbReference>
<reference evidence="3 4" key="1">
    <citation type="submission" date="2019-12" db="EMBL/GenBank/DDBJ databases">
        <title>Comparative genomics gives insights into the taxonomy of the Azoarcus-Aromatoleum group and reveals separate origins of nif in the plant-associated Azoarcus and non-plant-associated Aromatoleum sub-groups.</title>
        <authorList>
            <person name="Lafos M."/>
            <person name="Maluk M."/>
            <person name="Batista M."/>
            <person name="Junghare M."/>
            <person name="Carmona M."/>
            <person name="Faoro H."/>
            <person name="Cruz L.M."/>
            <person name="Battistoni F."/>
            <person name="De Souza E."/>
            <person name="Pedrosa F."/>
            <person name="Chen W.-M."/>
            <person name="Poole P.S."/>
            <person name="Dixon R.A."/>
            <person name="James E.K."/>
        </authorList>
    </citation>
    <scope>NUCLEOTIDE SEQUENCE [LARGE SCALE GENOMIC DNA]</scope>
    <source>
        <strain evidence="3 4">PbN1</strain>
    </source>
</reference>